<evidence type="ECO:0000313" key="5">
    <source>
        <dbReference type="EMBL" id="QOV90683.1"/>
    </source>
</evidence>
<gene>
    <name evidence="5" type="ORF">IPV69_04810</name>
</gene>
<dbReference type="InterPro" id="IPR011611">
    <property type="entry name" value="PfkB_dom"/>
</dbReference>
<dbReference type="SUPFAM" id="SSF53613">
    <property type="entry name" value="Ribokinase-like"/>
    <property type="match status" value="1"/>
</dbReference>
<name>A0A7M2WZ68_9BACT</name>
<dbReference type="Gene3D" id="3.40.1190.20">
    <property type="match status" value="1"/>
</dbReference>
<keyword evidence="3 5" id="KW-0418">Kinase</keyword>
<dbReference type="GO" id="GO:0016301">
    <property type="term" value="F:kinase activity"/>
    <property type="evidence" value="ECO:0007669"/>
    <property type="project" value="UniProtKB-KW"/>
</dbReference>
<accession>A0A7M2WZ68</accession>
<feature type="domain" description="Carbohydrate kinase PfkB" evidence="4">
    <location>
        <begin position="12"/>
        <end position="228"/>
    </location>
</feature>
<dbReference type="PANTHER" id="PTHR43320:SF2">
    <property type="entry name" value="2-DEHYDRO-3-DEOXYGLUCONOKINASE_2-DEHYDRO-3-DEOXYGALACTONOKINASE"/>
    <property type="match status" value="1"/>
</dbReference>
<proteinExistence type="inferred from homology"/>
<dbReference type="RefSeq" id="WP_206293782.1">
    <property type="nucleotide sequence ID" value="NZ_CP063458.1"/>
</dbReference>
<dbReference type="Proteomes" id="UP000593765">
    <property type="component" value="Chromosome"/>
</dbReference>
<evidence type="ECO:0000313" key="6">
    <source>
        <dbReference type="Proteomes" id="UP000593765"/>
    </source>
</evidence>
<protein>
    <submittedName>
        <fullName evidence="5">Sugar kinase</fullName>
    </submittedName>
</protein>
<dbReference type="CDD" id="cd01166">
    <property type="entry name" value="KdgK"/>
    <property type="match status" value="1"/>
</dbReference>
<feature type="domain" description="Carbohydrate kinase PfkB" evidence="4">
    <location>
        <begin position="293"/>
        <end position="346"/>
    </location>
</feature>
<dbReference type="AlphaFoldDB" id="A0A7M2WZ68"/>
<reference evidence="5 6" key="1">
    <citation type="submission" date="2020-10" db="EMBL/GenBank/DDBJ databases">
        <title>Wide distribution of Phycisphaera-like planctomycetes from WD2101 soil group in peatlands and genome analysis of the first cultivated representative.</title>
        <authorList>
            <person name="Dedysh S.N."/>
            <person name="Beletsky A.V."/>
            <person name="Ivanova A."/>
            <person name="Kulichevskaya I.S."/>
            <person name="Suzina N.E."/>
            <person name="Philippov D.A."/>
            <person name="Rakitin A.L."/>
            <person name="Mardanov A.V."/>
            <person name="Ravin N.V."/>
        </authorList>
    </citation>
    <scope>NUCLEOTIDE SEQUENCE [LARGE SCALE GENOMIC DNA]</scope>
    <source>
        <strain evidence="5 6">M1803</strain>
    </source>
</reference>
<evidence type="ECO:0000259" key="4">
    <source>
        <dbReference type="Pfam" id="PF00294"/>
    </source>
</evidence>
<evidence type="ECO:0000256" key="2">
    <source>
        <dbReference type="ARBA" id="ARBA00022679"/>
    </source>
</evidence>
<dbReference type="InterPro" id="IPR029056">
    <property type="entry name" value="Ribokinase-like"/>
</dbReference>
<sequence length="366" mass="39519">MKIRDAKSCRFDLVSLGESMIRLSPPQHGRIEFAPVLEQWVGGGEYNVSYALSRLGLRTSWIGGLNSSPMGAVIRNHARAVGMDVSYVVERKYDGVGKKDRIGLNFTEVGVAKRGSVTLYDRGHTATSGMQPGDVNWKKLFNEDGVRWLHTGGIFASLSESTRLVAAEAVKAAHEAGTIVSYDLNFRSKLWSSKDAIATTKPLVPYIDVLIGNEEDFEQVLGFEAEGVDVHKAGALDVGPFKAMVERVVKTFPNVKVVGTTLRGVKTATINDWSAIMWARDGDSATGKFYDGPNFPDLEIEDRVGGGDGFASGFTYGFLAGKTPQECVNLGVAHGALLMSTMGDTSQITLEELLHIAGGGSARIKR</sequence>
<dbReference type="Pfam" id="PF00294">
    <property type="entry name" value="PfkB"/>
    <property type="match status" value="2"/>
</dbReference>
<dbReference type="KEGG" id="hbs:IPV69_04810"/>
<organism evidence="5 6">
    <name type="scientific">Humisphaera borealis</name>
    <dbReference type="NCBI Taxonomy" id="2807512"/>
    <lineage>
        <taxon>Bacteria</taxon>
        <taxon>Pseudomonadati</taxon>
        <taxon>Planctomycetota</taxon>
        <taxon>Phycisphaerae</taxon>
        <taxon>Tepidisphaerales</taxon>
        <taxon>Tepidisphaeraceae</taxon>
        <taxon>Humisphaera</taxon>
    </lineage>
</organism>
<comment type="similarity">
    <text evidence="1">Belongs to the carbohydrate kinase PfkB family.</text>
</comment>
<evidence type="ECO:0000256" key="1">
    <source>
        <dbReference type="ARBA" id="ARBA00010688"/>
    </source>
</evidence>
<keyword evidence="2" id="KW-0808">Transferase</keyword>
<dbReference type="PANTHER" id="PTHR43320">
    <property type="entry name" value="SUGAR KINASE"/>
    <property type="match status" value="1"/>
</dbReference>
<dbReference type="InterPro" id="IPR052700">
    <property type="entry name" value="Carb_kinase_PfkB-like"/>
</dbReference>
<keyword evidence="6" id="KW-1185">Reference proteome</keyword>
<dbReference type="EMBL" id="CP063458">
    <property type="protein sequence ID" value="QOV90683.1"/>
    <property type="molecule type" value="Genomic_DNA"/>
</dbReference>
<evidence type="ECO:0000256" key="3">
    <source>
        <dbReference type="ARBA" id="ARBA00022777"/>
    </source>
</evidence>